<keyword evidence="3" id="KW-1185">Reference proteome</keyword>
<dbReference type="EMBL" id="CM032181">
    <property type="protein sequence ID" value="KAG7100260.1"/>
    <property type="molecule type" value="Genomic_DNA"/>
</dbReference>
<accession>A0A9P8AGJ8</accession>
<dbReference type="GeneID" id="66071109"/>
<reference evidence="2" key="1">
    <citation type="journal article" date="2021" name="Genome Biol. Evol.">
        <title>The assembled and annotated genome of the fairy-ring fungus Marasmius oreades.</title>
        <authorList>
            <person name="Hiltunen M."/>
            <person name="Ament-Velasquez S.L."/>
            <person name="Johannesson H."/>
        </authorList>
    </citation>
    <scope>NUCLEOTIDE SEQUENCE</scope>
    <source>
        <strain evidence="2">03SP1</strain>
    </source>
</reference>
<feature type="region of interest" description="Disordered" evidence="1">
    <location>
        <begin position="45"/>
        <end position="64"/>
    </location>
</feature>
<evidence type="ECO:0000313" key="2">
    <source>
        <dbReference type="EMBL" id="KAG7100260.1"/>
    </source>
</evidence>
<dbReference type="Proteomes" id="UP001049176">
    <property type="component" value="Chromosome 1"/>
</dbReference>
<dbReference type="RefSeq" id="XP_043016730.1">
    <property type="nucleotide sequence ID" value="XM_043148016.1"/>
</dbReference>
<protein>
    <submittedName>
        <fullName evidence="2">Uncharacterized protein</fullName>
    </submittedName>
</protein>
<evidence type="ECO:0000313" key="3">
    <source>
        <dbReference type="Proteomes" id="UP001049176"/>
    </source>
</evidence>
<sequence length="246" mass="27002">MSVGMSRFSSNAHEIENHWRNLHDIFQIAVTQVETVSEATVLVAKHPSSGGQNEARKASTEPSFGAMGDDNSIFDGYFGCGHGENSVQDRASASNSVFTAGISLSLIPQRKTTTTMMEEKCVDAEELGKQDGGTVIPGVVFLCLEGLKITIPESTCHSLFSWQMPQLENLLVSRMTLDSPAPIVSLDGVFHLFFKVHGKKFVQLELSSTSQGEDGFLLKELCPNLRSFVKDGKPYSSTYHLLNYYI</sequence>
<dbReference type="KEGG" id="more:E1B28_002033"/>
<evidence type="ECO:0000256" key="1">
    <source>
        <dbReference type="SAM" id="MobiDB-lite"/>
    </source>
</evidence>
<name>A0A9P8AGJ8_9AGAR</name>
<gene>
    <name evidence="2" type="ORF">E1B28_002033</name>
</gene>
<proteinExistence type="predicted"/>
<dbReference type="OrthoDB" id="3258324at2759"/>
<organism evidence="2 3">
    <name type="scientific">Marasmius oreades</name>
    <name type="common">fairy-ring Marasmius</name>
    <dbReference type="NCBI Taxonomy" id="181124"/>
    <lineage>
        <taxon>Eukaryota</taxon>
        <taxon>Fungi</taxon>
        <taxon>Dikarya</taxon>
        <taxon>Basidiomycota</taxon>
        <taxon>Agaricomycotina</taxon>
        <taxon>Agaricomycetes</taxon>
        <taxon>Agaricomycetidae</taxon>
        <taxon>Agaricales</taxon>
        <taxon>Marasmiineae</taxon>
        <taxon>Marasmiaceae</taxon>
        <taxon>Marasmius</taxon>
    </lineage>
</organism>
<dbReference type="AlphaFoldDB" id="A0A9P8AGJ8"/>
<comment type="caution">
    <text evidence="2">The sequence shown here is derived from an EMBL/GenBank/DDBJ whole genome shotgun (WGS) entry which is preliminary data.</text>
</comment>